<dbReference type="AlphaFoldDB" id="A0A0K8PF85"/>
<keyword evidence="2" id="KW-1185">Reference proteome</keyword>
<dbReference type="PATRIC" id="fig|146537.3.peg.843"/>
<dbReference type="Proteomes" id="UP000053859">
    <property type="component" value="Unassembled WGS sequence"/>
</dbReference>
<dbReference type="EMBL" id="DF968202">
    <property type="protein sequence ID" value="GAP46064.1"/>
    <property type="molecule type" value="Genomic_DNA"/>
</dbReference>
<organism evidence="1 2">
    <name type="scientific">Streptomyces azureus</name>
    <dbReference type="NCBI Taxonomy" id="146537"/>
    <lineage>
        <taxon>Bacteria</taxon>
        <taxon>Bacillati</taxon>
        <taxon>Actinomycetota</taxon>
        <taxon>Actinomycetes</taxon>
        <taxon>Kitasatosporales</taxon>
        <taxon>Streptomycetaceae</taxon>
        <taxon>Streptomyces</taxon>
    </lineage>
</organism>
<accession>A0A0K8PF85</accession>
<name>A0A0K8PF85_STRAJ</name>
<protein>
    <submittedName>
        <fullName evidence="1">Uncharacterized protein</fullName>
    </submittedName>
</protein>
<proteinExistence type="predicted"/>
<evidence type="ECO:0000313" key="1">
    <source>
        <dbReference type="EMBL" id="GAP46064.1"/>
    </source>
</evidence>
<gene>
    <name evidence="1" type="ORF">SAZU_0797</name>
</gene>
<evidence type="ECO:0000313" key="2">
    <source>
        <dbReference type="Proteomes" id="UP000053859"/>
    </source>
</evidence>
<reference evidence="1" key="1">
    <citation type="journal article" date="2015" name="Genome Announc.">
        <title>Draft Genome Sequence of Thiostrepton-Producing Streptomyces azureus ATCC 14921.</title>
        <authorList>
            <person name="Sakihara K."/>
            <person name="Maeda J."/>
            <person name="Tashiro K."/>
            <person name="Fujino Y."/>
            <person name="Kuhara S."/>
            <person name="Ohshima T."/>
            <person name="Ogata S."/>
            <person name="Doi K."/>
        </authorList>
    </citation>
    <scope>NUCLEOTIDE SEQUENCE [LARGE SCALE GENOMIC DNA]</scope>
    <source>
        <strain evidence="1">ATCC14921</strain>
    </source>
</reference>
<sequence>MEVERCDECGGKIVIGLGCECPPGSSASASATPRSVSTFVRTEWRTHPEETILISPKQVAHRPGWCDHMTEDDVQPPRWGWIPNPPPGLWERLSSASPATATAGNPRRRAVRRCTTCEANLAQG</sequence>